<comment type="caution">
    <text evidence="2">The sequence shown here is derived from an EMBL/GenBank/DDBJ whole genome shotgun (WGS) entry which is preliminary data.</text>
</comment>
<feature type="domain" description="Aminoglycoside phosphotransferase" evidence="1">
    <location>
        <begin position="150"/>
        <end position="376"/>
    </location>
</feature>
<dbReference type="SUPFAM" id="SSF56112">
    <property type="entry name" value="Protein kinase-like (PK-like)"/>
    <property type="match status" value="1"/>
</dbReference>
<accession>A0ABT9V925</accession>
<dbReference type="InterPro" id="IPR011009">
    <property type="entry name" value="Kinase-like_dom_sf"/>
</dbReference>
<organism evidence="2 3">
    <name type="scientific">Anoxybacillus andreesenii</name>
    <dbReference type="NCBI Taxonomy" id="1325932"/>
    <lineage>
        <taxon>Bacteria</taxon>
        <taxon>Bacillati</taxon>
        <taxon>Bacillota</taxon>
        <taxon>Bacilli</taxon>
        <taxon>Bacillales</taxon>
        <taxon>Anoxybacillaceae</taxon>
        <taxon>Anoxybacillus</taxon>
    </lineage>
</organism>
<reference evidence="2 3" key="1">
    <citation type="submission" date="2023-07" db="EMBL/GenBank/DDBJ databases">
        <title>Genomic Encyclopedia of Type Strains, Phase IV (KMG-IV): sequencing the most valuable type-strain genomes for metagenomic binning, comparative biology and taxonomic classification.</title>
        <authorList>
            <person name="Goeker M."/>
        </authorList>
    </citation>
    <scope>NUCLEOTIDE SEQUENCE [LARGE SCALE GENOMIC DNA]</scope>
    <source>
        <strain evidence="2 3">DSM 23948</strain>
    </source>
</reference>
<sequence length="429" mass="51124">MEINWCYKFIVYSKQEQKLLLSSSSERLSLPYFQPSIQHVAVSNHINEYFEKEFQVKTNVLKCFLQMDRVRIYVVEVLEGSPLLSSNALWLQLSNFNQCKELNDTDRSILEIWLSASLSSAFPWFEFGWRRKMEEWVQKMLPHDSLEFEQIRSWERSTLFRVQAENESYYFKAVPDVFSHEPAVSRYLFENHPSYVPEILGIEIEQKWFIMKEVGGSLLGYTDHLEYWRQSLLRLAHIQKESIFHTNELKKLNCPIRPVSQVIRSHLKASLDDLVRTREISSETYWRLKDRLPNILEKCDLLEKHSKLPLALEHGDFFGGNIKIQEENAIIFDWSDCSLSHPFLSVIVLLDEVKQLFSERSAEILLEDYLCQWSNYGTRAYLLEEYRMLKTLAPAYYLVLYQTFIFPTFRDNWDKQQIIEDYIEKWLNP</sequence>
<protein>
    <recommendedName>
        <fullName evidence="1">Aminoglycoside phosphotransferase domain-containing protein</fullName>
    </recommendedName>
</protein>
<keyword evidence="3" id="KW-1185">Reference proteome</keyword>
<proteinExistence type="predicted"/>
<evidence type="ECO:0000313" key="3">
    <source>
        <dbReference type="Proteomes" id="UP001231362"/>
    </source>
</evidence>
<evidence type="ECO:0000259" key="1">
    <source>
        <dbReference type="Pfam" id="PF01636"/>
    </source>
</evidence>
<dbReference type="Pfam" id="PF01636">
    <property type="entry name" value="APH"/>
    <property type="match status" value="1"/>
</dbReference>
<evidence type="ECO:0000313" key="2">
    <source>
        <dbReference type="EMBL" id="MDQ0157463.1"/>
    </source>
</evidence>
<dbReference type="Proteomes" id="UP001231362">
    <property type="component" value="Unassembled WGS sequence"/>
</dbReference>
<name>A0ABT9V925_9BACL</name>
<dbReference type="InterPro" id="IPR002575">
    <property type="entry name" value="Aminoglycoside_PTrfase"/>
</dbReference>
<dbReference type="RefSeq" id="WP_307151926.1">
    <property type="nucleotide sequence ID" value="NZ_JAUSTU010000028.1"/>
</dbReference>
<gene>
    <name evidence="2" type="ORF">J2S07_003798</name>
</gene>
<dbReference type="EMBL" id="JAUSTU010000028">
    <property type="protein sequence ID" value="MDQ0157463.1"/>
    <property type="molecule type" value="Genomic_DNA"/>
</dbReference>